<dbReference type="Pfam" id="PF01986">
    <property type="entry name" value="DUF123"/>
    <property type="match status" value="1"/>
</dbReference>
<dbReference type="SMART" id="SM00465">
    <property type="entry name" value="GIYc"/>
    <property type="match status" value="1"/>
</dbReference>
<evidence type="ECO:0000313" key="3">
    <source>
        <dbReference type="Proteomes" id="UP000009231"/>
    </source>
</evidence>
<gene>
    <name evidence="2" type="ordered locus">MSWAN_0544</name>
</gene>
<dbReference type="RefSeq" id="WP_013825084.1">
    <property type="nucleotide sequence ID" value="NC_015574.1"/>
</dbReference>
<dbReference type="InterPro" id="IPR002837">
    <property type="entry name" value="DUF123"/>
</dbReference>
<dbReference type="PANTHER" id="PTHR37460">
    <property type="entry name" value="ENDONUCLEASE III"/>
    <property type="match status" value="1"/>
</dbReference>
<reference evidence="2 3" key="1">
    <citation type="journal article" date="2014" name="Int. J. Syst. Evol. Microbiol.">
        <title>Methanobacterium paludis sp. nov. and a novel strain of Methanobacterium lacus isolated from northern peatlands.</title>
        <authorList>
            <person name="Cadillo-Quiroz H."/>
            <person name="Brauer S.L."/>
            <person name="Goodson N."/>
            <person name="Yavitt J.B."/>
            <person name="Zinder S.H."/>
        </authorList>
    </citation>
    <scope>NUCLEOTIDE SEQUENCE [LARGE SCALE GENOMIC DNA]</scope>
    <source>
        <strain evidence="3">DSM 25820 / JCM 18151 / SWAN1</strain>
    </source>
</reference>
<evidence type="ECO:0000259" key="1">
    <source>
        <dbReference type="SMART" id="SM00465"/>
    </source>
</evidence>
<dbReference type="CDD" id="cd10441">
    <property type="entry name" value="GIY-YIG_COG1833"/>
    <property type="match status" value="1"/>
</dbReference>
<name>F6D547_METPW</name>
<keyword evidence="3" id="KW-1185">Reference proteome</keyword>
<dbReference type="InterPro" id="IPR000305">
    <property type="entry name" value="GIY-YIG_endonuc"/>
</dbReference>
<sequence length="149" mass="17131">MPKKDVLKGTYCLVIHLNQKSRIKVGKQGFINFKKGYYVYVGSALNSLESRIKRHLSNDKKLHWHVDYLLKNENAEVVDVVFAVSDDRWECSIASEISKNGEGVPKFGCSDCKCQSHLFYFNDLKPDEICSNSFKKLKLKPENLETLKI</sequence>
<dbReference type="PANTHER" id="PTHR37460:SF1">
    <property type="entry name" value="ENDONUCLEASE III"/>
    <property type="match status" value="1"/>
</dbReference>
<dbReference type="eggNOG" id="arCOG00463">
    <property type="taxonomic scope" value="Archaea"/>
</dbReference>
<dbReference type="KEGG" id="mew:MSWAN_0544"/>
<dbReference type="Proteomes" id="UP000009231">
    <property type="component" value="Chromosome"/>
</dbReference>
<organism evidence="2 3">
    <name type="scientific">Methanobacterium paludis (strain DSM 25820 / JCM 18151 / SWAN1)</name>
    <dbReference type="NCBI Taxonomy" id="868131"/>
    <lineage>
        <taxon>Archaea</taxon>
        <taxon>Methanobacteriati</taxon>
        <taxon>Methanobacteriota</taxon>
        <taxon>Methanomada group</taxon>
        <taxon>Methanobacteria</taxon>
        <taxon>Methanobacteriales</taxon>
        <taxon>Methanobacteriaceae</taxon>
        <taxon>Methanobacterium</taxon>
    </lineage>
</organism>
<feature type="domain" description="GIY-YIG" evidence="1">
    <location>
        <begin position="24"/>
        <end position="122"/>
    </location>
</feature>
<accession>F6D547</accession>
<dbReference type="STRING" id="868131.MSWAN_0544"/>
<dbReference type="OrthoDB" id="17296at2157"/>
<dbReference type="GeneID" id="10668031"/>
<dbReference type="EMBL" id="CP002772">
    <property type="protein sequence ID" value="AEG17582.1"/>
    <property type="molecule type" value="Genomic_DNA"/>
</dbReference>
<protein>
    <recommendedName>
        <fullName evidence="1">GIY-YIG domain-containing protein</fullName>
    </recommendedName>
</protein>
<evidence type="ECO:0000313" key="2">
    <source>
        <dbReference type="EMBL" id="AEG17582.1"/>
    </source>
</evidence>
<proteinExistence type="predicted"/>
<dbReference type="HOGENOM" id="CLU_115699_0_0_2"/>
<dbReference type="AlphaFoldDB" id="F6D547"/>